<feature type="transmembrane region" description="Helical" evidence="1">
    <location>
        <begin position="7"/>
        <end position="26"/>
    </location>
</feature>
<comment type="caution">
    <text evidence="2">The sequence shown here is derived from an EMBL/GenBank/DDBJ whole genome shotgun (WGS) entry which is preliminary data.</text>
</comment>
<organism evidence="2 3">
    <name type="scientific">Nephila pilipes</name>
    <name type="common">Giant wood spider</name>
    <name type="synonym">Nephila maculata</name>
    <dbReference type="NCBI Taxonomy" id="299642"/>
    <lineage>
        <taxon>Eukaryota</taxon>
        <taxon>Metazoa</taxon>
        <taxon>Ecdysozoa</taxon>
        <taxon>Arthropoda</taxon>
        <taxon>Chelicerata</taxon>
        <taxon>Arachnida</taxon>
        <taxon>Araneae</taxon>
        <taxon>Araneomorphae</taxon>
        <taxon>Entelegynae</taxon>
        <taxon>Araneoidea</taxon>
        <taxon>Nephilidae</taxon>
        <taxon>Nephila</taxon>
    </lineage>
</organism>
<dbReference type="OrthoDB" id="6460639at2759"/>
<gene>
    <name evidence="2" type="ORF">NPIL_651031</name>
</gene>
<sequence length="407" mass="48335">MKVMEDFNAIPSLCFLIAFQIIFIVWNRNDIMRSITEWLNIHREKGVPAHEIYRMQEDITSYVQEIVASLEGIPPIVKSEMADIVFSIGRHIKAWKCFSSTYPNFNIEYLKIPVNHWTVYGTVNTKRHSELFVKDSLKNYIDRYIMACDNCFEEIIVELFPSLTSEDKAKFLAVGEPKELINYWTYRLSGDLSSFSNLIPGYHIYKPEYRYSVHQFAFSVTLLNGNKSGIEYFLKYLPPNDFEYVLCNHLYFFPHRRIAGINDENNFPEPLHEHFTDALYFLLSKLNKTQRMNVLNKHSFIVLLTFLRYPFYGIFSKYIKILIKKLPWYFTLIILNRICTLEKKNAHFFGLKLFEDLFFNCPQNQKVDIMGNEDFLKLVLNDEQFFNLHERIRKAEENYHVKNIVSL</sequence>
<evidence type="ECO:0000313" key="3">
    <source>
        <dbReference type="Proteomes" id="UP000887013"/>
    </source>
</evidence>
<evidence type="ECO:0000313" key="2">
    <source>
        <dbReference type="EMBL" id="GFT28601.1"/>
    </source>
</evidence>
<proteinExistence type="predicted"/>
<keyword evidence="3" id="KW-1185">Reference proteome</keyword>
<dbReference type="Proteomes" id="UP000887013">
    <property type="component" value="Unassembled WGS sequence"/>
</dbReference>
<name>A0A8X6NQQ5_NEPPI</name>
<dbReference type="AlphaFoldDB" id="A0A8X6NQQ5"/>
<protein>
    <submittedName>
        <fullName evidence="2">Uncharacterized protein</fullName>
    </submittedName>
</protein>
<dbReference type="EMBL" id="BMAW01107286">
    <property type="protein sequence ID" value="GFT28601.1"/>
    <property type="molecule type" value="Genomic_DNA"/>
</dbReference>
<evidence type="ECO:0000256" key="1">
    <source>
        <dbReference type="SAM" id="Phobius"/>
    </source>
</evidence>
<keyword evidence="1" id="KW-0472">Membrane</keyword>
<accession>A0A8X6NQQ5</accession>
<keyword evidence="1" id="KW-0812">Transmembrane</keyword>
<keyword evidence="1" id="KW-1133">Transmembrane helix</keyword>
<reference evidence="2" key="1">
    <citation type="submission" date="2020-08" db="EMBL/GenBank/DDBJ databases">
        <title>Multicomponent nature underlies the extraordinary mechanical properties of spider dragline silk.</title>
        <authorList>
            <person name="Kono N."/>
            <person name="Nakamura H."/>
            <person name="Mori M."/>
            <person name="Yoshida Y."/>
            <person name="Ohtoshi R."/>
            <person name="Malay A.D."/>
            <person name="Moran D.A.P."/>
            <person name="Tomita M."/>
            <person name="Numata K."/>
            <person name="Arakawa K."/>
        </authorList>
    </citation>
    <scope>NUCLEOTIDE SEQUENCE</scope>
</reference>